<dbReference type="Proteomes" id="UP000183585">
    <property type="component" value="Unassembled WGS sequence"/>
</dbReference>
<feature type="domain" description="ABC transmembrane type-1" evidence="8">
    <location>
        <begin position="69"/>
        <end position="265"/>
    </location>
</feature>
<keyword evidence="5 7" id="KW-1133">Transmembrane helix</keyword>
<dbReference type="GO" id="GO:0005886">
    <property type="term" value="C:plasma membrane"/>
    <property type="evidence" value="ECO:0007669"/>
    <property type="project" value="UniProtKB-SubCell"/>
</dbReference>
<dbReference type="Pfam" id="PF00528">
    <property type="entry name" value="BPD_transp_1"/>
    <property type="match status" value="1"/>
</dbReference>
<dbReference type="PROSITE" id="PS50928">
    <property type="entry name" value="ABC_TM1"/>
    <property type="match status" value="1"/>
</dbReference>
<reference evidence="10" key="1">
    <citation type="submission" date="2016-06" db="EMBL/GenBank/DDBJ databases">
        <authorList>
            <person name="Varghese N."/>
            <person name="Submissions Spin"/>
        </authorList>
    </citation>
    <scope>NUCLEOTIDE SEQUENCE [LARGE SCALE GENOMIC DNA]</scope>
    <source>
        <strain evidence="10">DSM 43168</strain>
    </source>
</reference>
<name>A0A1C4WV75_9ACTN</name>
<evidence type="ECO:0000313" key="10">
    <source>
        <dbReference type="Proteomes" id="UP000183585"/>
    </source>
</evidence>
<evidence type="ECO:0000256" key="5">
    <source>
        <dbReference type="ARBA" id="ARBA00022989"/>
    </source>
</evidence>
<evidence type="ECO:0000256" key="1">
    <source>
        <dbReference type="ARBA" id="ARBA00004651"/>
    </source>
</evidence>
<keyword evidence="6 7" id="KW-0472">Membrane</keyword>
<dbReference type="PANTHER" id="PTHR32243">
    <property type="entry name" value="MALTOSE TRANSPORT SYSTEM PERMEASE-RELATED"/>
    <property type="match status" value="1"/>
</dbReference>
<dbReference type="CDD" id="cd06261">
    <property type="entry name" value="TM_PBP2"/>
    <property type="match status" value="1"/>
</dbReference>
<evidence type="ECO:0000256" key="2">
    <source>
        <dbReference type="ARBA" id="ARBA00022448"/>
    </source>
</evidence>
<feature type="transmembrane region" description="Helical" evidence="7">
    <location>
        <begin position="243"/>
        <end position="265"/>
    </location>
</feature>
<dbReference type="AlphaFoldDB" id="A0A1C4WV75"/>
<keyword evidence="3" id="KW-1003">Cell membrane</keyword>
<evidence type="ECO:0000256" key="6">
    <source>
        <dbReference type="ARBA" id="ARBA00023136"/>
    </source>
</evidence>
<dbReference type="PANTHER" id="PTHR32243:SF18">
    <property type="entry name" value="INNER MEMBRANE ABC TRANSPORTER PERMEASE PROTEIN YCJP"/>
    <property type="match status" value="1"/>
</dbReference>
<dbReference type="RefSeq" id="WP_074474115.1">
    <property type="nucleotide sequence ID" value="NZ_FMCT01000004.1"/>
</dbReference>
<dbReference type="InterPro" id="IPR035906">
    <property type="entry name" value="MetI-like_sf"/>
</dbReference>
<evidence type="ECO:0000256" key="7">
    <source>
        <dbReference type="RuleBase" id="RU363032"/>
    </source>
</evidence>
<proteinExistence type="inferred from homology"/>
<protein>
    <submittedName>
        <fullName evidence="9">Carbohydrate ABC transporter membrane protein 2, CUT1 family</fullName>
    </submittedName>
</protein>
<dbReference type="EMBL" id="FMCT01000004">
    <property type="protein sequence ID" value="SCF00100.1"/>
    <property type="molecule type" value="Genomic_DNA"/>
</dbReference>
<evidence type="ECO:0000256" key="4">
    <source>
        <dbReference type="ARBA" id="ARBA00022692"/>
    </source>
</evidence>
<feature type="transmembrane region" description="Helical" evidence="7">
    <location>
        <begin position="147"/>
        <end position="166"/>
    </location>
</feature>
<gene>
    <name evidence="9" type="ORF">GA0070563_10449</name>
</gene>
<evidence type="ECO:0000256" key="3">
    <source>
        <dbReference type="ARBA" id="ARBA00022475"/>
    </source>
</evidence>
<dbReference type="SUPFAM" id="SSF161098">
    <property type="entry name" value="MetI-like"/>
    <property type="match status" value="1"/>
</dbReference>
<dbReference type="Gene3D" id="1.10.3720.10">
    <property type="entry name" value="MetI-like"/>
    <property type="match status" value="1"/>
</dbReference>
<dbReference type="InterPro" id="IPR000515">
    <property type="entry name" value="MetI-like"/>
</dbReference>
<evidence type="ECO:0000259" key="8">
    <source>
        <dbReference type="PROSITE" id="PS50928"/>
    </source>
</evidence>
<feature type="transmembrane region" description="Helical" evidence="7">
    <location>
        <begin position="68"/>
        <end position="92"/>
    </location>
</feature>
<keyword evidence="2 7" id="KW-0813">Transport</keyword>
<feature type="transmembrane region" description="Helical" evidence="7">
    <location>
        <begin position="187"/>
        <end position="209"/>
    </location>
</feature>
<sequence length="279" mass="30517">MRETTAERWARRTVLTLLTLFVLVPLYVMVSSAVKPLQDVQNAFTWWPRRPTVDAFVDIWSTVPLGRYLVNSLVVSSVAAVLSVAVAIFAAFAVSRYRFRGRGLFSVTVLSTQMFPGILFLLPLFLIYVNLGNTTGIQLYASRTGLILTYLTFSLPFSIWMLVGYFDSIPRGLDEAAQVDGAGPLRTLFQVVLPAAVPGVVAVTVYAFMTAWGEVLFASVMTNEGSRTLAVGLQGYSTQFNVYWNQVMAASLVVSIPVVAGFLALQRYFVAGLTAGAVK</sequence>
<feature type="transmembrane region" description="Helical" evidence="7">
    <location>
        <begin position="12"/>
        <end position="30"/>
    </location>
</feature>
<organism evidence="9 10">
    <name type="scientific">Micromonospora carbonacea</name>
    <dbReference type="NCBI Taxonomy" id="47853"/>
    <lineage>
        <taxon>Bacteria</taxon>
        <taxon>Bacillati</taxon>
        <taxon>Actinomycetota</taxon>
        <taxon>Actinomycetes</taxon>
        <taxon>Micromonosporales</taxon>
        <taxon>Micromonosporaceae</taxon>
        <taxon>Micromonospora</taxon>
    </lineage>
</organism>
<evidence type="ECO:0000313" key="9">
    <source>
        <dbReference type="EMBL" id="SCF00100.1"/>
    </source>
</evidence>
<accession>A0A1C4WV75</accession>
<feature type="transmembrane region" description="Helical" evidence="7">
    <location>
        <begin position="104"/>
        <end position="127"/>
    </location>
</feature>
<keyword evidence="4 7" id="KW-0812">Transmembrane</keyword>
<dbReference type="GO" id="GO:0055085">
    <property type="term" value="P:transmembrane transport"/>
    <property type="evidence" value="ECO:0007669"/>
    <property type="project" value="InterPro"/>
</dbReference>
<comment type="similarity">
    <text evidence="7">Belongs to the binding-protein-dependent transport system permease family.</text>
</comment>
<keyword evidence="10" id="KW-1185">Reference proteome</keyword>
<dbReference type="InterPro" id="IPR050901">
    <property type="entry name" value="BP-dep_ABC_trans_perm"/>
</dbReference>
<comment type="subcellular location">
    <subcellularLocation>
        <location evidence="1 7">Cell membrane</location>
        <topology evidence="1 7">Multi-pass membrane protein</topology>
    </subcellularLocation>
</comment>